<organism evidence="2 3">
    <name type="scientific">Streptomyces parvulus</name>
    <dbReference type="NCBI Taxonomy" id="146923"/>
    <lineage>
        <taxon>Bacteria</taxon>
        <taxon>Bacillati</taxon>
        <taxon>Actinomycetota</taxon>
        <taxon>Actinomycetes</taxon>
        <taxon>Kitasatosporales</taxon>
        <taxon>Streptomycetaceae</taxon>
        <taxon>Streptomyces</taxon>
    </lineage>
</organism>
<proteinExistence type="predicted"/>
<evidence type="ECO:0008006" key="4">
    <source>
        <dbReference type="Google" id="ProtNLM"/>
    </source>
</evidence>
<keyword evidence="3" id="KW-1185">Reference proteome</keyword>
<sequence>MRPETDVTENGLRHLLNEWDPIGVADAVQDEYDCMLAPLLQRLRGGAAQVEIGEFLRHELEDHFGLSPHPSEPQAMAYRVMTWWASGQGTVGAPRSSNGDASQSPSTAL</sequence>
<feature type="region of interest" description="Disordered" evidence="1">
    <location>
        <begin position="89"/>
        <end position="109"/>
    </location>
</feature>
<dbReference type="SUPFAM" id="SSF116922">
    <property type="entry name" value="YugE-like"/>
    <property type="match status" value="1"/>
</dbReference>
<feature type="compositionally biased region" description="Polar residues" evidence="1">
    <location>
        <begin position="95"/>
        <end position="109"/>
    </location>
</feature>
<evidence type="ECO:0000313" key="3">
    <source>
        <dbReference type="Proteomes" id="UP001585018"/>
    </source>
</evidence>
<name>A0ABV5D8E7_9ACTN</name>
<dbReference type="Proteomes" id="UP001585018">
    <property type="component" value="Unassembled WGS sequence"/>
</dbReference>
<evidence type="ECO:0000313" key="2">
    <source>
        <dbReference type="EMBL" id="MFB8748866.1"/>
    </source>
</evidence>
<gene>
    <name evidence="2" type="ORF">VSS30_08605</name>
</gene>
<dbReference type="EMBL" id="JAYMRR010000004">
    <property type="protein sequence ID" value="MFB8748866.1"/>
    <property type="molecule type" value="Genomic_DNA"/>
</dbReference>
<comment type="caution">
    <text evidence="2">The sequence shown here is derived from an EMBL/GenBank/DDBJ whole genome shotgun (WGS) entry which is preliminary data.</text>
</comment>
<protein>
    <recommendedName>
        <fullName evidence="4">DUF1871 family protein</fullName>
    </recommendedName>
</protein>
<accession>A0ABV5D8E7</accession>
<evidence type="ECO:0000256" key="1">
    <source>
        <dbReference type="SAM" id="MobiDB-lite"/>
    </source>
</evidence>
<dbReference type="RefSeq" id="WP_376718510.1">
    <property type="nucleotide sequence ID" value="NZ_JAYMRR010000004.1"/>
</dbReference>
<reference evidence="2 3" key="1">
    <citation type="submission" date="2024-01" db="EMBL/GenBank/DDBJ databases">
        <title>Genome mining of biosynthetic gene clusters to explore secondary metabolites of Streptomyces sp.</title>
        <authorList>
            <person name="Baig A."/>
            <person name="Ajitkumar Shintre N."/>
            <person name="Kumar H."/>
            <person name="Anbarasu A."/>
            <person name="Ramaiah S."/>
        </authorList>
    </citation>
    <scope>NUCLEOTIDE SEQUENCE [LARGE SCALE GENOMIC DNA]</scope>
    <source>
        <strain evidence="2 3">A03</strain>
    </source>
</reference>
<dbReference type="InterPro" id="IPR023162">
    <property type="entry name" value="Apc36109-like_dom_sf"/>
</dbReference>